<reference evidence="2" key="1">
    <citation type="submission" date="2021-06" db="EMBL/GenBank/DDBJ databases">
        <title>Parelaphostrongylus tenuis whole genome reference sequence.</title>
        <authorList>
            <person name="Garwood T.J."/>
            <person name="Larsen P.A."/>
            <person name="Fountain-Jones N.M."/>
            <person name="Garbe J.R."/>
            <person name="Macchietto M.G."/>
            <person name="Kania S.A."/>
            <person name="Gerhold R.W."/>
            <person name="Richards J.E."/>
            <person name="Wolf T.M."/>
        </authorList>
    </citation>
    <scope>NUCLEOTIDE SEQUENCE</scope>
    <source>
        <strain evidence="2">MNPRO001-30</strain>
        <tissue evidence="2">Meninges</tissue>
    </source>
</reference>
<name>A0AAD5RA87_PARTN</name>
<dbReference type="EMBL" id="JAHQIW010007158">
    <property type="protein sequence ID" value="KAJ1372580.1"/>
    <property type="molecule type" value="Genomic_DNA"/>
</dbReference>
<sequence length="111" mass="12565">MSGVAQSMCRPRALNYVFPRSEMEIWGFSRLDLGVEQKLIHLTHKLHPSASTPRTPRDPTAPDDSSPPVWSIRHTIVYPLTPPPRALSHPHFYHTYTNHFATSSPGVTPQR</sequence>
<evidence type="ECO:0000256" key="1">
    <source>
        <dbReference type="SAM" id="MobiDB-lite"/>
    </source>
</evidence>
<gene>
    <name evidence="2" type="ORF">KIN20_034769</name>
</gene>
<proteinExistence type="predicted"/>
<protein>
    <submittedName>
        <fullName evidence="2">Uncharacterized protein</fullName>
    </submittedName>
</protein>
<keyword evidence="3" id="KW-1185">Reference proteome</keyword>
<organism evidence="2 3">
    <name type="scientific">Parelaphostrongylus tenuis</name>
    <name type="common">Meningeal worm</name>
    <dbReference type="NCBI Taxonomy" id="148309"/>
    <lineage>
        <taxon>Eukaryota</taxon>
        <taxon>Metazoa</taxon>
        <taxon>Ecdysozoa</taxon>
        <taxon>Nematoda</taxon>
        <taxon>Chromadorea</taxon>
        <taxon>Rhabditida</taxon>
        <taxon>Rhabditina</taxon>
        <taxon>Rhabditomorpha</taxon>
        <taxon>Strongyloidea</taxon>
        <taxon>Metastrongylidae</taxon>
        <taxon>Parelaphostrongylus</taxon>
    </lineage>
</organism>
<accession>A0AAD5RA87</accession>
<dbReference type="AlphaFoldDB" id="A0AAD5RA87"/>
<evidence type="ECO:0000313" key="2">
    <source>
        <dbReference type="EMBL" id="KAJ1372580.1"/>
    </source>
</evidence>
<evidence type="ECO:0000313" key="3">
    <source>
        <dbReference type="Proteomes" id="UP001196413"/>
    </source>
</evidence>
<dbReference type="Proteomes" id="UP001196413">
    <property type="component" value="Unassembled WGS sequence"/>
</dbReference>
<feature type="region of interest" description="Disordered" evidence="1">
    <location>
        <begin position="43"/>
        <end position="69"/>
    </location>
</feature>
<comment type="caution">
    <text evidence="2">The sequence shown here is derived from an EMBL/GenBank/DDBJ whole genome shotgun (WGS) entry which is preliminary data.</text>
</comment>